<dbReference type="Proteomes" id="UP000287033">
    <property type="component" value="Unassembled WGS sequence"/>
</dbReference>
<comment type="caution">
    <text evidence="3">The sequence shown here is derived from an EMBL/GenBank/DDBJ whole genome shotgun (WGS) entry which is preliminary data.</text>
</comment>
<dbReference type="GO" id="GO:0000786">
    <property type="term" value="C:nucleosome"/>
    <property type="evidence" value="ECO:0007669"/>
    <property type="project" value="InterPro"/>
</dbReference>
<dbReference type="SUPFAM" id="SSF47113">
    <property type="entry name" value="Histone-fold"/>
    <property type="match status" value="1"/>
</dbReference>
<dbReference type="GO" id="GO:0030527">
    <property type="term" value="F:structural constituent of chromatin"/>
    <property type="evidence" value="ECO:0007669"/>
    <property type="project" value="InterPro"/>
</dbReference>
<dbReference type="FunFam" id="1.10.20.10:FF:000043">
    <property type="entry name" value="Histone H2B"/>
    <property type="match status" value="1"/>
</dbReference>
<dbReference type="PANTHER" id="PTHR23428">
    <property type="entry name" value="HISTONE H2B"/>
    <property type="match status" value="1"/>
</dbReference>
<evidence type="ECO:0000313" key="3">
    <source>
        <dbReference type="EMBL" id="GCC22018.1"/>
    </source>
</evidence>
<dbReference type="Gene3D" id="1.10.20.10">
    <property type="entry name" value="Histone, subunit A"/>
    <property type="match status" value="1"/>
</dbReference>
<evidence type="ECO:0000256" key="1">
    <source>
        <dbReference type="ARBA" id="ARBA00006846"/>
    </source>
</evidence>
<dbReference type="CDD" id="cd22910">
    <property type="entry name" value="HFD_H2B"/>
    <property type="match status" value="1"/>
</dbReference>
<dbReference type="PRINTS" id="PR00621">
    <property type="entry name" value="HISTONEH2B"/>
</dbReference>
<accession>A0A401RV46</accession>
<dbReference type="InterPro" id="IPR009072">
    <property type="entry name" value="Histone-fold"/>
</dbReference>
<dbReference type="GO" id="GO:0005634">
    <property type="term" value="C:nucleus"/>
    <property type="evidence" value="ECO:0007669"/>
    <property type="project" value="UniProtKB-ARBA"/>
</dbReference>
<name>A0A401RV46_CHIPU</name>
<dbReference type="STRING" id="137246.A0A401RV46"/>
<evidence type="ECO:0000313" key="4">
    <source>
        <dbReference type="Proteomes" id="UP000287033"/>
    </source>
</evidence>
<dbReference type="InterPro" id="IPR007125">
    <property type="entry name" value="H2A/H2B/H3"/>
</dbReference>
<sequence length="126" mass="14223">MADEKKAQQTFKKGAMKIFKKAPLKDSKKRSKSRKESYSIYIDKVMKQVHPDISISSKAMSVMNLFVNDIFKFITGVASCLAHYNKYNTISSWEIQTTVCLLLLGELTKLVVSEGTKAVTKYTSSK</sequence>
<dbReference type="Pfam" id="PF00125">
    <property type="entry name" value="Histone"/>
    <property type="match status" value="1"/>
</dbReference>
<dbReference type="GO" id="GO:0003677">
    <property type="term" value="F:DNA binding"/>
    <property type="evidence" value="ECO:0007669"/>
    <property type="project" value="InterPro"/>
</dbReference>
<dbReference type="AlphaFoldDB" id="A0A401RV46"/>
<gene>
    <name evidence="3" type="ORF">chiPu_0000402</name>
</gene>
<dbReference type="OrthoDB" id="10036053at2759"/>
<proteinExistence type="inferred from homology"/>
<comment type="similarity">
    <text evidence="1">Belongs to the histone H2B family.</text>
</comment>
<dbReference type="InterPro" id="IPR000558">
    <property type="entry name" value="Histone_H2B"/>
</dbReference>
<dbReference type="SMART" id="SM00427">
    <property type="entry name" value="H2B"/>
    <property type="match status" value="1"/>
</dbReference>
<protein>
    <recommendedName>
        <fullName evidence="2">Core Histone H2A/H2B/H3 domain-containing protein</fullName>
    </recommendedName>
</protein>
<dbReference type="OMA" id="EIQTTVC"/>
<reference evidence="3 4" key="1">
    <citation type="journal article" date="2018" name="Nat. Ecol. Evol.">
        <title>Shark genomes provide insights into elasmobranch evolution and the origin of vertebrates.</title>
        <authorList>
            <person name="Hara Y"/>
            <person name="Yamaguchi K"/>
            <person name="Onimaru K"/>
            <person name="Kadota M"/>
            <person name="Koyanagi M"/>
            <person name="Keeley SD"/>
            <person name="Tatsumi K"/>
            <person name="Tanaka K"/>
            <person name="Motone F"/>
            <person name="Kageyama Y"/>
            <person name="Nozu R"/>
            <person name="Adachi N"/>
            <person name="Nishimura O"/>
            <person name="Nakagawa R"/>
            <person name="Tanegashima C"/>
            <person name="Kiyatake I"/>
            <person name="Matsumoto R"/>
            <person name="Murakumo K"/>
            <person name="Nishida K"/>
            <person name="Terakita A"/>
            <person name="Kuratani S"/>
            <person name="Sato K"/>
            <person name="Hyodo S Kuraku.S."/>
        </authorList>
    </citation>
    <scope>NUCLEOTIDE SEQUENCE [LARGE SCALE GENOMIC DNA]</scope>
</reference>
<feature type="domain" description="Core Histone H2A/H2B/H3" evidence="2">
    <location>
        <begin position="21"/>
        <end position="101"/>
    </location>
</feature>
<organism evidence="3 4">
    <name type="scientific">Chiloscyllium punctatum</name>
    <name type="common">Brownbanded bambooshark</name>
    <name type="synonym">Hemiscyllium punctatum</name>
    <dbReference type="NCBI Taxonomy" id="137246"/>
    <lineage>
        <taxon>Eukaryota</taxon>
        <taxon>Metazoa</taxon>
        <taxon>Chordata</taxon>
        <taxon>Craniata</taxon>
        <taxon>Vertebrata</taxon>
        <taxon>Chondrichthyes</taxon>
        <taxon>Elasmobranchii</taxon>
        <taxon>Galeomorphii</taxon>
        <taxon>Galeoidea</taxon>
        <taxon>Orectolobiformes</taxon>
        <taxon>Hemiscylliidae</taxon>
        <taxon>Chiloscyllium</taxon>
    </lineage>
</organism>
<dbReference type="GO" id="GO:0046982">
    <property type="term" value="F:protein heterodimerization activity"/>
    <property type="evidence" value="ECO:0007669"/>
    <property type="project" value="InterPro"/>
</dbReference>
<dbReference type="EMBL" id="BEZZ01000005">
    <property type="protein sequence ID" value="GCC22018.1"/>
    <property type="molecule type" value="Genomic_DNA"/>
</dbReference>
<keyword evidence="4" id="KW-1185">Reference proteome</keyword>
<evidence type="ECO:0000259" key="2">
    <source>
        <dbReference type="Pfam" id="PF00125"/>
    </source>
</evidence>